<organism evidence="1 2">
    <name type="scientific">Candidatus Blackburnbacteria bacterium RIFCSPHIGHO2_02_FULL_44_20</name>
    <dbReference type="NCBI Taxonomy" id="1797516"/>
    <lineage>
        <taxon>Bacteria</taxon>
        <taxon>Candidatus Blackburniibacteriota</taxon>
    </lineage>
</organism>
<evidence type="ECO:0008006" key="3">
    <source>
        <dbReference type="Google" id="ProtNLM"/>
    </source>
</evidence>
<evidence type="ECO:0000313" key="2">
    <source>
        <dbReference type="Proteomes" id="UP000178319"/>
    </source>
</evidence>
<dbReference type="Gene3D" id="1.25.10.90">
    <property type="match status" value="1"/>
</dbReference>
<gene>
    <name evidence="1" type="ORF">A3D26_00835</name>
</gene>
<dbReference type="PANTHER" id="PTHR34070:SF1">
    <property type="entry name" value="DNA ALKYLATION REPAIR PROTEIN"/>
    <property type="match status" value="1"/>
</dbReference>
<dbReference type="InterPro" id="IPR016024">
    <property type="entry name" value="ARM-type_fold"/>
</dbReference>
<name>A0A1G1V421_9BACT</name>
<comment type="caution">
    <text evidence="1">The sequence shown here is derived from an EMBL/GenBank/DDBJ whole genome shotgun (WGS) entry which is preliminary data.</text>
</comment>
<dbReference type="Pfam" id="PF08713">
    <property type="entry name" value="DNA_alkylation"/>
    <property type="match status" value="1"/>
</dbReference>
<sequence length="237" mass="27217">MLKHHQEILQEIKKHAGERTSHSGNDSYLSSGHRYYSVSNPVKRKLVRDWVKLHKNLSVEEYSELLDSLYESGSYEEKTSASLLLGYFPRLRKEISTGSLDGWLGELCGWAEVDSLCQSNFTAEDMLLRLGEWEKFIRKLSKDQNINKRRASLVFLTGVVGKTDDPRLAALGFQVINTLQNERDILITKAVSWLLRDLVKLHREKVERYLESNADKLPAIAIRETRNKLKSGRKSGK</sequence>
<accession>A0A1G1V421</accession>
<proteinExistence type="predicted"/>
<dbReference type="AlphaFoldDB" id="A0A1G1V421"/>
<protein>
    <recommendedName>
        <fullName evidence="3">DNA alkylation repair protein</fullName>
    </recommendedName>
</protein>
<dbReference type="InterPro" id="IPR014825">
    <property type="entry name" value="DNA_alkylation"/>
</dbReference>
<reference evidence="1 2" key="1">
    <citation type="journal article" date="2016" name="Nat. Commun.">
        <title>Thousands of microbial genomes shed light on interconnected biogeochemical processes in an aquifer system.</title>
        <authorList>
            <person name="Anantharaman K."/>
            <person name="Brown C.T."/>
            <person name="Hug L.A."/>
            <person name="Sharon I."/>
            <person name="Castelle C.J."/>
            <person name="Probst A.J."/>
            <person name="Thomas B.C."/>
            <person name="Singh A."/>
            <person name="Wilkins M.J."/>
            <person name="Karaoz U."/>
            <person name="Brodie E.L."/>
            <person name="Williams K.H."/>
            <person name="Hubbard S.S."/>
            <person name="Banfield J.F."/>
        </authorList>
    </citation>
    <scope>NUCLEOTIDE SEQUENCE [LARGE SCALE GENOMIC DNA]</scope>
</reference>
<dbReference type="EMBL" id="MHBZ01000040">
    <property type="protein sequence ID" value="OGY10118.1"/>
    <property type="molecule type" value="Genomic_DNA"/>
</dbReference>
<dbReference type="PANTHER" id="PTHR34070">
    <property type="entry name" value="ARMADILLO-TYPE FOLD"/>
    <property type="match status" value="1"/>
</dbReference>
<dbReference type="SUPFAM" id="SSF48371">
    <property type="entry name" value="ARM repeat"/>
    <property type="match status" value="1"/>
</dbReference>
<evidence type="ECO:0000313" key="1">
    <source>
        <dbReference type="EMBL" id="OGY10118.1"/>
    </source>
</evidence>
<dbReference type="CDD" id="cd06561">
    <property type="entry name" value="AlkD_like"/>
    <property type="match status" value="1"/>
</dbReference>
<dbReference type="STRING" id="1797516.A3D26_00835"/>
<dbReference type="Proteomes" id="UP000178319">
    <property type="component" value="Unassembled WGS sequence"/>
</dbReference>